<keyword evidence="3" id="KW-1185">Reference proteome</keyword>
<reference evidence="2 3" key="1">
    <citation type="submission" date="2021-06" db="EMBL/GenBank/DDBJ databases">
        <title>Faecalicatena sp. nov. isolated from porcine feces.</title>
        <authorList>
            <person name="Oh B.S."/>
            <person name="Lee J.H."/>
        </authorList>
    </citation>
    <scope>NUCLEOTIDE SEQUENCE [LARGE SCALE GENOMIC DNA]</scope>
    <source>
        <strain evidence="2 3">AGMB00832</strain>
    </source>
</reference>
<keyword evidence="1" id="KW-0472">Membrane</keyword>
<feature type="transmembrane region" description="Helical" evidence="1">
    <location>
        <begin position="187"/>
        <end position="203"/>
    </location>
</feature>
<keyword evidence="1" id="KW-1133">Transmembrane helix</keyword>
<accession>A0ABS6D4D6</accession>
<dbReference type="EMBL" id="JABACJ020000009">
    <property type="protein sequence ID" value="MBU3876405.1"/>
    <property type="molecule type" value="Genomic_DNA"/>
</dbReference>
<feature type="transmembrane region" description="Helical" evidence="1">
    <location>
        <begin position="131"/>
        <end position="154"/>
    </location>
</feature>
<evidence type="ECO:0000313" key="2">
    <source>
        <dbReference type="EMBL" id="MBU3876405.1"/>
    </source>
</evidence>
<dbReference type="Proteomes" id="UP000723714">
    <property type="component" value="Unassembled WGS sequence"/>
</dbReference>
<sequence length="261" mass="30227">MNLDEQLKLYQKERRIEPREECIQRTIEASRECFFRSEAEKMLPYHSFLYIQLRLIQKRWWVFQALILAALWAVLPLTDDSLYASRSMSVAAVLFIILIVPELWKNRTNQCMEIEAAAYYSLRQVYAARMLLFGLADILMITVFCGAASVSLRISLLELLVQFLFPMVVTACICFGILCGRHLFNEAAAIGMCIIWSALWWFILLDEQLYTAALIPVWGVLSGMAVLCLGVLIYQSVRRCNQIWEVNFDGIEHESSYEKIR</sequence>
<name>A0ABS6D4D6_9FIRM</name>
<feature type="transmembrane region" description="Helical" evidence="1">
    <location>
        <begin position="83"/>
        <end position="104"/>
    </location>
</feature>
<feature type="transmembrane region" description="Helical" evidence="1">
    <location>
        <begin position="60"/>
        <end position="77"/>
    </location>
</feature>
<evidence type="ECO:0008006" key="4">
    <source>
        <dbReference type="Google" id="ProtNLM"/>
    </source>
</evidence>
<evidence type="ECO:0000313" key="3">
    <source>
        <dbReference type="Proteomes" id="UP000723714"/>
    </source>
</evidence>
<gene>
    <name evidence="2" type="ORF">HGO97_011340</name>
</gene>
<comment type="caution">
    <text evidence="2">The sequence shown here is derived from an EMBL/GenBank/DDBJ whole genome shotgun (WGS) entry which is preliminary data.</text>
</comment>
<feature type="transmembrane region" description="Helical" evidence="1">
    <location>
        <begin position="160"/>
        <end position="180"/>
    </location>
</feature>
<organism evidence="2 3">
    <name type="scientific">Faecalicatena faecalis</name>
    <dbReference type="NCBI Taxonomy" id="2726362"/>
    <lineage>
        <taxon>Bacteria</taxon>
        <taxon>Bacillati</taxon>
        <taxon>Bacillota</taxon>
        <taxon>Clostridia</taxon>
        <taxon>Lachnospirales</taxon>
        <taxon>Lachnospiraceae</taxon>
        <taxon>Faecalicatena</taxon>
    </lineage>
</organism>
<dbReference type="RefSeq" id="WP_216241714.1">
    <property type="nucleotide sequence ID" value="NZ_JABACJ020000009.1"/>
</dbReference>
<protein>
    <recommendedName>
        <fullName evidence="4">ABC-2 type transport system permease protein</fullName>
    </recommendedName>
</protein>
<feature type="transmembrane region" description="Helical" evidence="1">
    <location>
        <begin position="209"/>
        <end position="234"/>
    </location>
</feature>
<keyword evidence="1" id="KW-0812">Transmembrane</keyword>
<proteinExistence type="predicted"/>
<evidence type="ECO:0000256" key="1">
    <source>
        <dbReference type="SAM" id="Phobius"/>
    </source>
</evidence>